<dbReference type="CDD" id="cd00616">
    <property type="entry name" value="AHBA_syn"/>
    <property type="match status" value="1"/>
</dbReference>
<accession>A0A2S3ZC38</accession>
<dbReference type="EMBL" id="PPXD01000023">
    <property type="protein sequence ID" value="POH63449.1"/>
    <property type="molecule type" value="Genomic_DNA"/>
</dbReference>
<dbReference type="InterPro" id="IPR000653">
    <property type="entry name" value="DegT/StrS_aminotransferase"/>
</dbReference>
<evidence type="ECO:0000256" key="4">
    <source>
        <dbReference type="PIRSR" id="PIRSR000390-2"/>
    </source>
</evidence>
<dbReference type="PIRSF" id="PIRSF000390">
    <property type="entry name" value="PLP_StrS"/>
    <property type="match status" value="1"/>
</dbReference>
<feature type="modified residue" description="N6-(pyridoxal phosphate)lysine" evidence="4">
    <location>
        <position position="180"/>
    </location>
</feature>
<evidence type="ECO:0000256" key="2">
    <source>
        <dbReference type="ARBA" id="ARBA00037999"/>
    </source>
</evidence>
<comment type="similarity">
    <text evidence="2 5">Belongs to the DegT/DnrJ/EryC1 family.</text>
</comment>
<dbReference type="PANTHER" id="PTHR30244:SF36">
    <property type="entry name" value="3-OXO-GLUCOSE-6-PHOSPHATE:GLUTAMATE AMINOTRANSFERASE"/>
    <property type="match status" value="1"/>
</dbReference>
<sequence length="360" mass="38098">MLDLAGQHQQIADVVRQGFDRVIAASSFIQGPDVARFEGEYAAYCTSRHVIGVGNGTDALELALRASGIGAGDEVIVPANTFVASAEAVLRAGARVVFADCDENFLLDPVSVGERMTAQTRAVIAVHLYGQAAPVDELRLLVGPDVVLVEDAAQAQGARSHGRRAGSLGDVAGTSFYPGKNLGAYGDAGAVITSSDAIAAEVRALSNHGGVRKYEHLSVGTNSRLDSLQAVVLSAKLALLDGWNVERRRLAARYTALLDGAPGVVTPRTAPGNEHVFHQFVVRVPERNRMYQDMSDAGIGVGIHYPVPVHQLPAFADVARGQGTFPVAERLSGEILSLPIYPGLTDEQQDRVVDTLQSCL</sequence>
<dbReference type="Gene3D" id="3.40.640.10">
    <property type="entry name" value="Type I PLP-dependent aspartate aminotransferase-like (Major domain)"/>
    <property type="match status" value="1"/>
</dbReference>
<organism evidence="6 7">
    <name type="scientific">Cryobacterium zongtaii</name>
    <dbReference type="NCBI Taxonomy" id="1259217"/>
    <lineage>
        <taxon>Bacteria</taxon>
        <taxon>Bacillati</taxon>
        <taxon>Actinomycetota</taxon>
        <taxon>Actinomycetes</taxon>
        <taxon>Micrococcales</taxon>
        <taxon>Microbacteriaceae</taxon>
        <taxon>Cryobacterium</taxon>
    </lineage>
</organism>
<keyword evidence="1 4" id="KW-0663">Pyridoxal phosphate</keyword>
<dbReference type="GO" id="GO:0030170">
    <property type="term" value="F:pyridoxal phosphate binding"/>
    <property type="evidence" value="ECO:0007669"/>
    <property type="project" value="TreeGrafter"/>
</dbReference>
<feature type="active site" description="Proton acceptor" evidence="3">
    <location>
        <position position="180"/>
    </location>
</feature>
<evidence type="ECO:0000256" key="3">
    <source>
        <dbReference type="PIRSR" id="PIRSR000390-1"/>
    </source>
</evidence>
<protein>
    <submittedName>
        <fullName evidence="6">Erythromycin biosynthesis sensory transduction protein eryC1</fullName>
    </submittedName>
</protein>
<dbReference type="SUPFAM" id="SSF53383">
    <property type="entry name" value="PLP-dependent transferases"/>
    <property type="match status" value="1"/>
</dbReference>
<dbReference type="InterPro" id="IPR015421">
    <property type="entry name" value="PyrdxlP-dep_Trfase_major"/>
</dbReference>
<evidence type="ECO:0000256" key="5">
    <source>
        <dbReference type="RuleBase" id="RU004508"/>
    </source>
</evidence>
<dbReference type="Gene3D" id="3.90.1150.10">
    <property type="entry name" value="Aspartate Aminotransferase, domain 1"/>
    <property type="match status" value="1"/>
</dbReference>
<dbReference type="InterPro" id="IPR015422">
    <property type="entry name" value="PyrdxlP-dep_Trfase_small"/>
</dbReference>
<gene>
    <name evidence="6" type="ORF">C3B61_14675</name>
</gene>
<dbReference type="PANTHER" id="PTHR30244">
    <property type="entry name" value="TRANSAMINASE"/>
    <property type="match status" value="1"/>
</dbReference>
<dbReference type="Pfam" id="PF01041">
    <property type="entry name" value="DegT_DnrJ_EryC1"/>
    <property type="match status" value="1"/>
</dbReference>
<name>A0A2S3ZC38_9MICO</name>
<evidence type="ECO:0000313" key="7">
    <source>
        <dbReference type="Proteomes" id="UP000237340"/>
    </source>
</evidence>
<evidence type="ECO:0000313" key="6">
    <source>
        <dbReference type="EMBL" id="POH63449.1"/>
    </source>
</evidence>
<keyword evidence="7" id="KW-1185">Reference proteome</keyword>
<reference evidence="6 7" key="1">
    <citation type="submission" date="2018-01" db="EMBL/GenBank/DDBJ databases">
        <title>Cryobacterium sp. nov., from glaciers in China.</title>
        <authorList>
            <person name="Liu Q."/>
            <person name="Xin Y.-H."/>
        </authorList>
    </citation>
    <scope>NUCLEOTIDE SEQUENCE [LARGE SCALE GENOMIC DNA]</scope>
    <source>
        <strain evidence="6 7">TMN-42</strain>
    </source>
</reference>
<dbReference type="GO" id="GO:0008483">
    <property type="term" value="F:transaminase activity"/>
    <property type="evidence" value="ECO:0007669"/>
    <property type="project" value="TreeGrafter"/>
</dbReference>
<dbReference type="InterPro" id="IPR015424">
    <property type="entry name" value="PyrdxlP-dep_Trfase"/>
</dbReference>
<dbReference type="RefSeq" id="WP_103461356.1">
    <property type="nucleotide sequence ID" value="NZ_PPXD01000023.1"/>
</dbReference>
<dbReference type="GO" id="GO:0000271">
    <property type="term" value="P:polysaccharide biosynthetic process"/>
    <property type="evidence" value="ECO:0007669"/>
    <property type="project" value="TreeGrafter"/>
</dbReference>
<evidence type="ECO:0000256" key="1">
    <source>
        <dbReference type="ARBA" id="ARBA00022898"/>
    </source>
</evidence>
<proteinExistence type="inferred from homology"/>
<dbReference type="Proteomes" id="UP000237340">
    <property type="component" value="Unassembled WGS sequence"/>
</dbReference>
<comment type="caution">
    <text evidence="6">The sequence shown here is derived from an EMBL/GenBank/DDBJ whole genome shotgun (WGS) entry which is preliminary data.</text>
</comment>
<dbReference type="AlphaFoldDB" id="A0A2S3ZC38"/>